<dbReference type="CDD" id="cd00774">
    <property type="entry name" value="GlyRS-like_core"/>
    <property type="match status" value="1"/>
</dbReference>
<dbReference type="NCBIfam" id="NF003211">
    <property type="entry name" value="PRK04173.1"/>
    <property type="match status" value="1"/>
</dbReference>
<dbReference type="GO" id="GO:0005524">
    <property type="term" value="F:ATP binding"/>
    <property type="evidence" value="ECO:0007669"/>
    <property type="project" value="UniProtKB-KW"/>
</dbReference>
<dbReference type="PANTHER" id="PTHR10745">
    <property type="entry name" value="GLYCYL-TRNA SYNTHETASE/DNA POLYMERASE SUBUNIT GAMMA-2"/>
    <property type="match status" value="1"/>
</dbReference>
<dbReference type="Pfam" id="PF03129">
    <property type="entry name" value="HGTP_anticodon"/>
    <property type="match status" value="1"/>
</dbReference>
<organism evidence="11 12">
    <name type="scientific">Pyrobaculum calidifontis (strain DSM 21063 / JCM 11548 / VA1)</name>
    <dbReference type="NCBI Taxonomy" id="410359"/>
    <lineage>
        <taxon>Archaea</taxon>
        <taxon>Thermoproteota</taxon>
        <taxon>Thermoprotei</taxon>
        <taxon>Thermoproteales</taxon>
        <taxon>Thermoproteaceae</taxon>
        <taxon>Pyrobaculum</taxon>
    </lineage>
</organism>
<keyword evidence="6" id="KW-0067">ATP-binding</keyword>
<dbReference type="KEGG" id="pcl:Pcal_1628"/>
<keyword evidence="12" id="KW-1185">Reference proteome</keyword>
<dbReference type="EC" id="6.1.1.14" evidence="2"/>
<dbReference type="InterPro" id="IPR036621">
    <property type="entry name" value="Anticodon-bd_dom_sf"/>
</dbReference>
<evidence type="ECO:0000256" key="8">
    <source>
        <dbReference type="ARBA" id="ARBA00023146"/>
    </source>
</evidence>
<evidence type="ECO:0000259" key="10">
    <source>
        <dbReference type="PROSITE" id="PS50862"/>
    </source>
</evidence>
<dbReference type="eggNOG" id="arCOG00405">
    <property type="taxonomic scope" value="Archaea"/>
</dbReference>
<dbReference type="NCBIfam" id="TIGR00389">
    <property type="entry name" value="glyS_dimeric"/>
    <property type="match status" value="1"/>
</dbReference>
<keyword evidence="3" id="KW-0963">Cytoplasm</keyword>
<gene>
    <name evidence="11" type="ordered locus">Pcal_1628</name>
</gene>
<protein>
    <recommendedName>
        <fullName evidence="2">glycine--tRNA ligase</fullName>
        <ecNumber evidence="2">6.1.1.14</ecNumber>
    </recommendedName>
    <alternativeName>
        <fullName evidence="9">Diadenosine tetraphosphate synthetase</fullName>
    </alternativeName>
</protein>
<evidence type="ECO:0000256" key="3">
    <source>
        <dbReference type="ARBA" id="ARBA00022490"/>
    </source>
</evidence>
<evidence type="ECO:0000313" key="11">
    <source>
        <dbReference type="EMBL" id="ABO09045.1"/>
    </source>
</evidence>
<keyword evidence="7" id="KW-0648">Protein biosynthesis</keyword>
<dbReference type="InterPro" id="IPR033731">
    <property type="entry name" value="GlyRS-like_core"/>
</dbReference>
<dbReference type="Gene3D" id="3.40.50.800">
    <property type="entry name" value="Anticodon-binding domain"/>
    <property type="match status" value="1"/>
</dbReference>
<dbReference type="GO" id="GO:0005737">
    <property type="term" value="C:cytoplasm"/>
    <property type="evidence" value="ECO:0007669"/>
    <property type="project" value="InterPro"/>
</dbReference>
<reference evidence="11" key="1">
    <citation type="submission" date="2007-02" db="EMBL/GenBank/DDBJ databases">
        <title>Complete sequence of Pyrobaculum calidifontis JCM 11548.</title>
        <authorList>
            <consortium name="US DOE Joint Genome Institute"/>
            <person name="Copeland A."/>
            <person name="Lucas S."/>
            <person name="Lapidus A."/>
            <person name="Barry K."/>
            <person name="Glavina del Rio T."/>
            <person name="Dalin E."/>
            <person name="Tice H."/>
            <person name="Pitluck S."/>
            <person name="Chain P."/>
            <person name="Malfatti S."/>
            <person name="Shin M."/>
            <person name="Vergez L."/>
            <person name="Schmutz J."/>
            <person name="Larimer F."/>
            <person name="Land M."/>
            <person name="Hauser L."/>
            <person name="Kyrpides N."/>
            <person name="Mikhailova N."/>
            <person name="Cozen A.E."/>
            <person name="Fitz-Gibbon S.T."/>
            <person name="House C.H."/>
            <person name="Saltikov C."/>
            <person name="Lowe T.M."/>
            <person name="Richardson P."/>
        </authorList>
    </citation>
    <scope>NUCLEOTIDE SEQUENCE [LARGE SCALE GENOMIC DNA]</scope>
    <source>
        <strain evidence="11">JCM 11548</strain>
    </source>
</reference>
<dbReference type="AlphaFoldDB" id="A3MWM8"/>
<dbReference type="STRING" id="410359.Pcal_1628"/>
<evidence type="ECO:0000256" key="6">
    <source>
        <dbReference type="ARBA" id="ARBA00022840"/>
    </source>
</evidence>
<dbReference type="SUPFAM" id="SSF55681">
    <property type="entry name" value="Class II aaRS and biotin synthetases"/>
    <property type="match status" value="1"/>
</dbReference>
<keyword evidence="8" id="KW-0030">Aminoacyl-tRNA synthetase</keyword>
<dbReference type="InterPro" id="IPR045864">
    <property type="entry name" value="aa-tRNA-synth_II/BPL/LPL"/>
</dbReference>
<evidence type="ECO:0000256" key="9">
    <source>
        <dbReference type="ARBA" id="ARBA00030057"/>
    </source>
</evidence>
<name>A3MWM8_PYRCJ</name>
<dbReference type="SUPFAM" id="SSF52954">
    <property type="entry name" value="Class II aaRS ABD-related"/>
    <property type="match status" value="1"/>
</dbReference>
<dbReference type="Gene3D" id="3.30.930.10">
    <property type="entry name" value="Bira Bifunctional Protein, Domain 2"/>
    <property type="match status" value="1"/>
</dbReference>
<dbReference type="HOGENOM" id="CLU_015515_1_2_2"/>
<evidence type="ECO:0000256" key="4">
    <source>
        <dbReference type="ARBA" id="ARBA00022598"/>
    </source>
</evidence>
<dbReference type="GO" id="GO:0006426">
    <property type="term" value="P:glycyl-tRNA aminoacylation"/>
    <property type="evidence" value="ECO:0007669"/>
    <property type="project" value="InterPro"/>
</dbReference>
<feature type="domain" description="Aminoacyl-transfer RNA synthetases class-II family profile" evidence="10">
    <location>
        <begin position="8"/>
        <end position="472"/>
    </location>
</feature>
<accession>A3MWM8</accession>
<proteinExistence type="inferred from homology"/>
<sequence>MGAMGRAERLEEIVKRRLIYWPSSEIYGGIGGFYDFGPLGVQIRRNIVEKWRRTFVLPYQDFIVEVETPIIMPEPVFKASGHLDHFTDYVVTCSKCGRKFRADHLVEEELAKRGLKVSTEGLSAADLKRLIEEHKIRCPVCGGELGDVETFNLLFKTTIGPYSDSAGYLRPETAQGIFVAFPRLAEYVGRRHPFGVAQIGRVARNEISPRGGLIRLREFTQMEIELFFDPQNPKCPVFAEVENLEVPIVPEELVAKGATDPLYLTAREVVEKGYANEWMAFFMALAAKFLRELGVPLEKQKFLGKLPHERAHYSAKSYDQMVYTERFGWVEVSGHAYRTDYDLSGHSKHSGQELYLERRLPAPKEVEVVRVYPNPATIREKYGDRLGEVVKAIKEAEARVAEAFRQGASEVRVGDFVVTREMVFIKAEKRRTDLEKFIPHVVEPSFGLDRILYVVLEHAVAEEGGRVYLRLPPDIAPVTLCILPIVKREDYVAIGKRLMRELASEGFLVHYDDEGTIGSRYAACDEVGTPLAVTIDERTPVDGTVTIRDRDTRRQVRVKTSDVARFAALVRGGVPFDKAAEALGASPQ</sequence>
<evidence type="ECO:0000256" key="5">
    <source>
        <dbReference type="ARBA" id="ARBA00022741"/>
    </source>
</evidence>
<keyword evidence="4 11" id="KW-0436">Ligase</keyword>
<evidence type="ECO:0000313" key="12">
    <source>
        <dbReference type="Proteomes" id="UP000001431"/>
    </source>
</evidence>
<dbReference type="PROSITE" id="PS50862">
    <property type="entry name" value="AA_TRNA_LIGASE_II"/>
    <property type="match status" value="1"/>
</dbReference>
<dbReference type="InterPro" id="IPR004154">
    <property type="entry name" value="Anticodon-bd"/>
</dbReference>
<dbReference type="Proteomes" id="UP000001431">
    <property type="component" value="Chromosome"/>
</dbReference>
<dbReference type="InterPro" id="IPR006195">
    <property type="entry name" value="aa-tRNA-synth_II"/>
</dbReference>
<dbReference type="InterPro" id="IPR002315">
    <property type="entry name" value="tRNA-synt_gly"/>
</dbReference>
<comment type="similarity">
    <text evidence="1">Belongs to the class-II aminoacyl-tRNA synthetase family.</text>
</comment>
<dbReference type="GO" id="GO:0004820">
    <property type="term" value="F:glycine-tRNA ligase activity"/>
    <property type="evidence" value="ECO:0007669"/>
    <property type="project" value="UniProtKB-EC"/>
</dbReference>
<dbReference type="PANTHER" id="PTHR10745:SF0">
    <property type="entry name" value="GLYCINE--TRNA LIGASE"/>
    <property type="match status" value="1"/>
</dbReference>
<dbReference type="EMBL" id="CP000561">
    <property type="protein sequence ID" value="ABO09045.1"/>
    <property type="molecule type" value="Genomic_DNA"/>
</dbReference>
<keyword evidence="5" id="KW-0547">Nucleotide-binding</keyword>
<dbReference type="FunFam" id="3.30.40.230:FF:000005">
    <property type="entry name" value="Glycine--tRNA ligase"/>
    <property type="match status" value="1"/>
</dbReference>
<dbReference type="Gene3D" id="3.30.40.230">
    <property type="match status" value="1"/>
</dbReference>
<evidence type="ECO:0000256" key="2">
    <source>
        <dbReference type="ARBA" id="ARBA00012829"/>
    </source>
</evidence>
<evidence type="ECO:0000256" key="1">
    <source>
        <dbReference type="ARBA" id="ARBA00008226"/>
    </source>
</evidence>
<evidence type="ECO:0000256" key="7">
    <source>
        <dbReference type="ARBA" id="ARBA00022917"/>
    </source>
</evidence>
<dbReference type="InterPro" id="IPR027031">
    <property type="entry name" value="Gly-tRNA_synthase/POLG2"/>
</dbReference>
<dbReference type="PRINTS" id="PR01043">
    <property type="entry name" value="TRNASYNTHGLY"/>
</dbReference>